<dbReference type="Pfam" id="PF04055">
    <property type="entry name" value="Radical_SAM"/>
    <property type="match status" value="1"/>
</dbReference>
<dbReference type="InterPro" id="IPR003739">
    <property type="entry name" value="Lys_aminomutase/Glu_NH3_mut"/>
</dbReference>
<dbReference type="GO" id="GO:0003824">
    <property type="term" value="F:catalytic activity"/>
    <property type="evidence" value="ECO:0007669"/>
    <property type="project" value="InterPro"/>
</dbReference>
<evidence type="ECO:0000256" key="3">
    <source>
        <dbReference type="ARBA" id="ARBA00022691"/>
    </source>
</evidence>
<evidence type="ECO:0000256" key="1">
    <source>
        <dbReference type="ARBA" id="ARBA00001933"/>
    </source>
</evidence>
<keyword evidence="2" id="KW-0004">4Fe-4S</keyword>
<dbReference type="Gene3D" id="6.10.140.1170">
    <property type="match status" value="1"/>
</dbReference>
<gene>
    <name evidence="9" type="ORF">CH330_04085</name>
</gene>
<dbReference type="SUPFAM" id="SSF102114">
    <property type="entry name" value="Radical SAM enzymes"/>
    <property type="match status" value="1"/>
</dbReference>
<dbReference type="PANTHER" id="PTHR30538">
    <property type="entry name" value="LYSINE 2,3-AMINOMUTASE-RELATED"/>
    <property type="match status" value="1"/>
</dbReference>
<comment type="caution">
    <text evidence="9">The sequence shown here is derived from an EMBL/GenBank/DDBJ whole genome shotgun (WGS) entry which is preliminary data.</text>
</comment>
<dbReference type="InterPro" id="IPR058240">
    <property type="entry name" value="rSAM_sf"/>
</dbReference>
<dbReference type="Gene3D" id="3.20.20.70">
    <property type="entry name" value="Aldolase class I"/>
    <property type="match status" value="1"/>
</dbReference>
<dbReference type="SFLD" id="SFLDS00029">
    <property type="entry name" value="Radical_SAM"/>
    <property type="match status" value="1"/>
</dbReference>
<dbReference type="PANTHER" id="PTHR30538:SF0">
    <property type="entry name" value="L-LYSINE 2,3-AMINOMUTASE AQ_1632-RELATED"/>
    <property type="match status" value="1"/>
</dbReference>
<dbReference type="InterPro" id="IPR006638">
    <property type="entry name" value="Elp3/MiaA/NifB-like_rSAM"/>
</dbReference>
<dbReference type="NCBIfam" id="TIGR00238">
    <property type="entry name" value="KamA family radical SAM protein"/>
    <property type="match status" value="1"/>
</dbReference>
<dbReference type="SMART" id="SM00729">
    <property type="entry name" value="Elp3"/>
    <property type="match status" value="1"/>
</dbReference>
<evidence type="ECO:0000259" key="8">
    <source>
        <dbReference type="PROSITE" id="PS51918"/>
    </source>
</evidence>
<keyword evidence="4" id="KW-0479">Metal-binding</keyword>
<dbReference type="GO" id="GO:0046872">
    <property type="term" value="F:metal ion binding"/>
    <property type="evidence" value="ECO:0007669"/>
    <property type="project" value="UniProtKB-KW"/>
</dbReference>
<evidence type="ECO:0000313" key="10">
    <source>
        <dbReference type="Proteomes" id="UP000215559"/>
    </source>
</evidence>
<keyword evidence="3" id="KW-0949">S-adenosyl-L-methionine</keyword>
<dbReference type="InterPro" id="IPR013785">
    <property type="entry name" value="Aldolase_TIM"/>
</dbReference>
<evidence type="ECO:0000256" key="4">
    <source>
        <dbReference type="ARBA" id="ARBA00022723"/>
    </source>
</evidence>
<proteinExistence type="predicted"/>
<dbReference type="Proteomes" id="UP000215559">
    <property type="component" value="Unassembled WGS sequence"/>
</dbReference>
<dbReference type="AlphaFoldDB" id="A0A235BUJ8"/>
<dbReference type="InterPro" id="IPR007197">
    <property type="entry name" value="rSAM"/>
</dbReference>
<evidence type="ECO:0000256" key="6">
    <source>
        <dbReference type="ARBA" id="ARBA00023004"/>
    </source>
</evidence>
<keyword evidence="6" id="KW-0408">Iron</keyword>
<feature type="domain" description="Radical SAM core" evidence="8">
    <location>
        <begin position="292"/>
        <end position="510"/>
    </location>
</feature>
<evidence type="ECO:0000256" key="5">
    <source>
        <dbReference type="ARBA" id="ARBA00022898"/>
    </source>
</evidence>
<reference evidence="9 10" key="1">
    <citation type="submission" date="2017-07" db="EMBL/GenBank/DDBJ databases">
        <title>Recovery of genomes from metagenomes via a dereplication, aggregation, and scoring strategy.</title>
        <authorList>
            <person name="Sieber C.M."/>
            <person name="Probst A.J."/>
            <person name="Sharrar A."/>
            <person name="Thomas B.C."/>
            <person name="Hess M."/>
            <person name="Tringe S.G."/>
            <person name="Banfield J.F."/>
        </authorList>
    </citation>
    <scope>NUCLEOTIDE SEQUENCE [LARGE SCALE GENOMIC DNA]</scope>
    <source>
        <strain evidence="9">JGI_Cruoil_03_51_56</strain>
    </source>
</reference>
<evidence type="ECO:0000313" key="9">
    <source>
        <dbReference type="EMBL" id="OYD15988.1"/>
    </source>
</evidence>
<organism evidence="9 10">
    <name type="scientific">candidate division WOR-3 bacterium JGI_Cruoil_03_51_56</name>
    <dbReference type="NCBI Taxonomy" id="1973747"/>
    <lineage>
        <taxon>Bacteria</taxon>
        <taxon>Bacteria division WOR-3</taxon>
    </lineage>
</organism>
<dbReference type="PROSITE" id="PS51918">
    <property type="entry name" value="RADICAL_SAM"/>
    <property type="match status" value="1"/>
</dbReference>
<dbReference type="SFLD" id="SFLDG01070">
    <property type="entry name" value="PLP-dependent"/>
    <property type="match status" value="1"/>
</dbReference>
<keyword evidence="5" id="KW-0663">Pyridoxal phosphate</keyword>
<sequence>MTPRFERVWQANPEVGAVLRESPTIGVARKRLFDYLNRQEREFLNHNFNIYALELATTLSSVQVMKSIISVRNEEKTGFSALRQLFDAAHGLVPEEKLTPGFKEEFRHLFRAIRGRSKLYPEWQAVPPKRLSGREAAIVRSGKLDRFSEYVEEHIRRYPTGLDPKVMKRRAENRQRIMVTFGAAESDWNDYRWHLRNVMTDAEALGKAVRLTPEEKQAIKLANEHRIPFGVTPYYASLMDFEPRRVNDHSIRAQVIPSMTYVEMMAENKGKGLHSLDFMQEYDTSPIDLVTRRYPRIAILKPYNTCAQICVYCQRNWEIEQPMAPHAMAPADQIDAAVSWFRDHPGLTEVLVTGGDPLVTGNNFIDRLLDKLSRIRRIERIRIGSRVFVTVPQRITKKLADIIARYHEPGKREMCLVTHIQHVYEVTEETMHAVQEFRKRGIAVYNQMVFTRENSRRFEAVALRRLLRLIGVDPYYTFNTKGKEETVDFRVPIARLRQEQKEEARLMPGLVRTDEAVFNVPGMGKNYVRGTQHHSVIMILPDGRRVYEFHPWEKRISLAPTYVDTDVGIWEYLEWLKSRGEDLKDYRSIWYYY</sequence>
<name>A0A235BUJ8_UNCW3</name>
<dbReference type="EMBL" id="NOZP01000078">
    <property type="protein sequence ID" value="OYD15988.1"/>
    <property type="molecule type" value="Genomic_DNA"/>
</dbReference>
<evidence type="ECO:0000256" key="2">
    <source>
        <dbReference type="ARBA" id="ARBA00022485"/>
    </source>
</evidence>
<dbReference type="GO" id="GO:0051539">
    <property type="term" value="F:4 iron, 4 sulfur cluster binding"/>
    <property type="evidence" value="ECO:0007669"/>
    <property type="project" value="UniProtKB-KW"/>
</dbReference>
<keyword evidence="7" id="KW-0411">Iron-sulfur</keyword>
<protein>
    <submittedName>
        <fullName evidence="9">KamA family radical SAM protein</fullName>
    </submittedName>
</protein>
<evidence type="ECO:0000256" key="7">
    <source>
        <dbReference type="ARBA" id="ARBA00023014"/>
    </source>
</evidence>
<comment type="cofactor">
    <cofactor evidence="1">
        <name>pyridoxal 5'-phosphate</name>
        <dbReference type="ChEBI" id="CHEBI:597326"/>
    </cofactor>
</comment>
<accession>A0A235BUJ8</accession>